<dbReference type="PROSITE" id="PS00028">
    <property type="entry name" value="ZINC_FINGER_C2H2_1"/>
    <property type="match status" value="1"/>
</dbReference>
<dbReference type="InParanoid" id="L5JRX5"/>
<evidence type="ECO:0000313" key="5">
    <source>
        <dbReference type="Proteomes" id="UP000010552"/>
    </source>
</evidence>
<sequence>MPNKTELLKPKLVQNSTYYQNIQPKKPEGTPQKILLKIFNPVLNVTAANMSVSNFAASLQKNNVPSNQTAGGEQKEPGSSRDALPFLLDDMMPANEIVITSSATCPESSEEPIHITDRSEARVLRCKTNCRIERNFNRKKTSKRNLSRIKTQVRSKDSEAAFVPRNRNCKRKCGDSYQEPPRKKATLHRKCKEKAKPEDVHESLGFSRPRLSKDSVRTLRLFPFSSKQLVKCPRRNQPVVVLNHPDADAPEVINVMKTISKFNGRVLKVSLSKRTISALLKPVCCTPSKTNCDFSRRHKTFKPVSSVKERFVLKLTLKKTSKNNYQIVKTTSENVLKAKFNCWFCGRVFDNQDAWAGHGQRHLMEATRDWNMLE</sequence>
<feature type="domain" description="C2H2-type" evidence="3">
    <location>
        <begin position="340"/>
        <end position="367"/>
    </location>
</feature>
<keyword evidence="1" id="KW-0863">Zinc-finger</keyword>
<evidence type="ECO:0000313" key="4">
    <source>
        <dbReference type="EMBL" id="ELK00883.1"/>
    </source>
</evidence>
<evidence type="ECO:0000259" key="3">
    <source>
        <dbReference type="PROSITE" id="PS50157"/>
    </source>
</evidence>
<name>L5JRX5_PTEAL</name>
<dbReference type="PROSITE" id="PS50157">
    <property type="entry name" value="ZINC_FINGER_C2H2_2"/>
    <property type="match status" value="1"/>
</dbReference>
<organism evidence="4 5">
    <name type="scientific">Pteropus alecto</name>
    <name type="common">Black flying fox</name>
    <dbReference type="NCBI Taxonomy" id="9402"/>
    <lineage>
        <taxon>Eukaryota</taxon>
        <taxon>Metazoa</taxon>
        <taxon>Chordata</taxon>
        <taxon>Craniata</taxon>
        <taxon>Vertebrata</taxon>
        <taxon>Euteleostomi</taxon>
        <taxon>Mammalia</taxon>
        <taxon>Eutheria</taxon>
        <taxon>Laurasiatheria</taxon>
        <taxon>Chiroptera</taxon>
        <taxon>Yinpterochiroptera</taxon>
        <taxon>Pteropodoidea</taxon>
        <taxon>Pteropodidae</taxon>
        <taxon>Pteropodinae</taxon>
        <taxon>Pteropus</taxon>
    </lineage>
</organism>
<dbReference type="AlphaFoldDB" id="L5JRX5"/>
<keyword evidence="1" id="KW-0479">Metal-binding</keyword>
<gene>
    <name evidence="4" type="ORF">PAL_GLEAN10018330</name>
</gene>
<proteinExistence type="predicted"/>
<dbReference type="EMBL" id="KB031155">
    <property type="protein sequence ID" value="ELK00883.1"/>
    <property type="molecule type" value="Genomic_DNA"/>
</dbReference>
<dbReference type="InterPro" id="IPR013087">
    <property type="entry name" value="Znf_C2H2_type"/>
</dbReference>
<keyword evidence="1" id="KW-0862">Zinc</keyword>
<feature type="region of interest" description="Disordered" evidence="2">
    <location>
        <begin position="63"/>
        <end position="82"/>
    </location>
</feature>
<evidence type="ECO:0000256" key="2">
    <source>
        <dbReference type="SAM" id="MobiDB-lite"/>
    </source>
</evidence>
<dbReference type="GO" id="GO:0008270">
    <property type="term" value="F:zinc ion binding"/>
    <property type="evidence" value="ECO:0007669"/>
    <property type="project" value="UniProtKB-KW"/>
</dbReference>
<dbReference type="eggNOG" id="KOG1721">
    <property type="taxonomic scope" value="Eukaryota"/>
</dbReference>
<dbReference type="Proteomes" id="UP000010552">
    <property type="component" value="Unassembled WGS sequence"/>
</dbReference>
<evidence type="ECO:0000256" key="1">
    <source>
        <dbReference type="PROSITE-ProRule" id="PRU00042"/>
    </source>
</evidence>
<accession>L5JRX5</accession>
<protein>
    <submittedName>
        <fullName evidence="4">Zinc finger protein 518A</fullName>
    </submittedName>
</protein>
<keyword evidence="5" id="KW-1185">Reference proteome</keyword>
<reference evidence="5" key="1">
    <citation type="journal article" date="2013" name="Science">
        <title>Comparative analysis of bat genomes provides insight into the evolution of flight and immunity.</title>
        <authorList>
            <person name="Zhang G."/>
            <person name="Cowled C."/>
            <person name="Shi Z."/>
            <person name="Huang Z."/>
            <person name="Bishop-Lilly K.A."/>
            <person name="Fang X."/>
            <person name="Wynne J.W."/>
            <person name="Xiong Z."/>
            <person name="Baker M.L."/>
            <person name="Zhao W."/>
            <person name="Tachedjian M."/>
            <person name="Zhu Y."/>
            <person name="Zhou P."/>
            <person name="Jiang X."/>
            <person name="Ng J."/>
            <person name="Yang L."/>
            <person name="Wu L."/>
            <person name="Xiao J."/>
            <person name="Feng Y."/>
            <person name="Chen Y."/>
            <person name="Sun X."/>
            <person name="Zhang Y."/>
            <person name="Marsh G.A."/>
            <person name="Crameri G."/>
            <person name="Broder C.C."/>
            <person name="Frey K.G."/>
            <person name="Wang L.F."/>
            <person name="Wang J."/>
        </authorList>
    </citation>
    <scope>NUCLEOTIDE SEQUENCE [LARGE SCALE GENOMIC DNA]</scope>
</reference>
<dbReference type="STRING" id="9402.L5JRX5"/>